<evidence type="ECO:0000313" key="3">
    <source>
        <dbReference type="Proteomes" id="UP001054945"/>
    </source>
</evidence>
<organism evidence="2 3">
    <name type="scientific">Caerostris extrusa</name>
    <name type="common">Bark spider</name>
    <name type="synonym">Caerostris bankana</name>
    <dbReference type="NCBI Taxonomy" id="172846"/>
    <lineage>
        <taxon>Eukaryota</taxon>
        <taxon>Metazoa</taxon>
        <taxon>Ecdysozoa</taxon>
        <taxon>Arthropoda</taxon>
        <taxon>Chelicerata</taxon>
        <taxon>Arachnida</taxon>
        <taxon>Araneae</taxon>
        <taxon>Araneomorphae</taxon>
        <taxon>Entelegynae</taxon>
        <taxon>Araneoidea</taxon>
        <taxon>Araneidae</taxon>
        <taxon>Caerostris</taxon>
    </lineage>
</organism>
<comment type="caution">
    <text evidence="2">The sequence shown here is derived from an EMBL/GenBank/DDBJ whole genome shotgun (WGS) entry which is preliminary data.</text>
</comment>
<gene>
    <name evidence="2" type="ORF">CEXT_745571</name>
</gene>
<accession>A0AAV4QNI6</accession>
<dbReference type="AlphaFoldDB" id="A0AAV4QNI6"/>
<dbReference type="InterPro" id="IPR016197">
    <property type="entry name" value="Chromo-like_dom_sf"/>
</dbReference>
<protein>
    <submittedName>
        <fullName evidence="2">Clavesin-1</fullName>
    </submittedName>
</protein>
<dbReference type="GO" id="GO:0005694">
    <property type="term" value="C:chromosome"/>
    <property type="evidence" value="ECO:0007669"/>
    <property type="project" value="UniProtKB-ARBA"/>
</dbReference>
<dbReference type="PANTHER" id="PTHR10174:SF208">
    <property type="entry name" value="CRAL-TRIO DOMAIN-CONTAINING PROTEIN DDB_G0278031"/>
    <property type="match status" value="1"/>
</dbReference>
<dbReference type="Gene3D" id="3.40.525.10">
    <property type="entry name" value="CRAL-TRIO lipid binding domain"/>
    <property type="match status" value="1"/>
</dbReference>
<dbReference type="InterPro" id="IPR036865">
    <property type="entry name" value="CRAL-TRIO_dom_sf"/>
</dbReference>
<dbReference type="SUPFAM" id="SSF54160">
    <property type="entry name" value="Chromo domain-like"/>
    <property type="match status" value="1"/>
</dbReference>
<dbReference type="SUPFAM" id="SSF46938">
    <property type="entry name" value="CRAL/TRIO N-terminal domain"/>
    <property type="match status" value="1"/>
</dbReference>
<feature type="domain" description="Chromo" evidence="1">
    <location>
        <begin position="201"/>
        <end position="240"/>
    </location>
</feature>
<dbReference type="EMBL" id="BPLR01006422">
    <property type="protein sequence ID" value="GIY09767.1"/>
    <property type="molecule type" value="Genomic_DNA"/>
</dbReference>
<dbReference type="GO" id="GO:0016020">
    <property type="term" value="C:membrane"/>
    <property type="evidence" value="ECO:0007669"/>
    <property type="project" value="TreeGrafter"/>
</dbReference>
<keyword evidence="3" id="KW-1185">Reference proteome</keyword>
<dbReference type="PANTHER" id="PTHR10174">
    <property type="entry name" value="ALPHA-TOCOPHEROL TRANSFER PROTEIN-RELATED"/>
    <property type="match status" value="1"/>
</dbReference>
<evidence type="ECO:0000313" key="2">
    <source>
        <dbReference type="EMBL" id="GIY09767.1"/>
    </source>
</evidence>
<dbReference type="SUPFAM" id="SSF52087">
    <property type="entry name" value="CRAL/TRIO domain"/>
    <property type="match status" value="1"/>
</dbReference>
<dbReference type="InterPro" id="IPR036273">
    <property type="entry name" value="CRAL/TRIO_N_dom_sf"/>
</dbReference>
<dbReference type="PROSITE" id="PS50013">
    <property type="entry name" value="CHROMO_2"/>
    <property type="match status" value="1"/>
</dbReference>
<evidence type="ECO:0000259" key="1">
    <source>
        <dbReference type="PROSITE" id="PS50013"/>
    </source>
</evidence>
<name>A0AAV4QNI6_CAEEX</name>
<sequence length="240" mass="28407">MNFLLQYLRVRKYNVARAFTQLKALVALKKKHPLIFTNFSYDIIVKSTYDKVTSILPWRCQDGCVILLVELGMRSRQLIPEKFPMEDVKRTYVLYLLESLRNPMTQINGFKIIYDLKSNPLRHLRHLTPENLYLLYHGTQARKIFRKGYHPGWTEEAFAIYKQYPANPPTCVLQDLSGKEIAGRFYAEELQKIDKTDKYFWAIENIIRPKGQDASRQLLVKWFGFDDSFNSWIKAEWLKS</sequence>
<dbReference type="InterPro" id="IPR000953">
    <property type="entry name" value="Chromo/chromo_shadow_dom"/>
</dbReference>
<reference evidence="2 3" key="1">
    <citation type="submission" date="2021-06" db="EMBL/GenBank/DDBJ databases">
        <title>Caerostris extrusa draft genome.</title>
        <authorList>
            <person name="Kono N."/>
            <person name="Arakawa K."/>
        </authorList>
    </citation>
    <scope>NUCLEOTIDE SEQUENCE [LARGE SCALE GENOMIC DNA]</scope>
</reference>
<dbReference type="Proteomes" id="UP001054945">
    <property type="component" value="Unassembled WGS sequence"/>
</dbReference>
<dbReference type="Gene3D" id="1.20.5.1200">
    <property type="entry name" value="Alpha-tocopherol transfer"/>
    <property type="match status" value="1"/>
</dbReference>
<dbReference type="GO" id="GO:1902936">
    <property type="term" value="F:phosphatidylinositol bisphosphate binding"/>
    <property type="evidence" value="ECO:0007669"/>
    <property type="project" value="TreeGrafter"/>
</dbReference>
<proteinExistence type="predicted"/>